<evidence type="ECO:0000259" key="5">
    <source>
        <dbReference type="PROSITE" id="PS50967"/>
    </source>
</evidence>
<feature type="non-terminal residue" evidence="6">
    <location>
        <position position="1"/>
    </location>
</feature>
<dbReference type="Pfam" id="PF00570">
    <property type="entry name" value="HRDC"/>
    <property type="match status" value="1"/>
</dbReference>
<sequence>GSLLDEASGIRKEETKLVIASMSVNQPKAATSWNKKVASTSTGKSPVSYSLMTARNIQRPQLRFKDKIDNSNLPFKPQLRVKPNAVKSLEESLHLPEGVQPEDVEKPDFTYPNPYQAELDAFSPSPQSLQQVTPQKPSPVSLTPLIMVLHGADSDIGWLQRDFGVYVVNMFDTGQAARVLGLSRFSLAHLLMNYCQVEADKQFQLADWRIRPLPQELINYAREDTHFLLYIYDMMRNQLLDRGNSTGNLLTSVYERSKAVAAKVFQKPVFTSHDYLELYKKSKKVFNNQQLSALKDLYSWRDGMARAEDESLGYVLPNHMLLQIAEILPRERQGVLACCNPIPPLVRQSLMEIHAMVLQAREVALIKVEKRPVVQPSNLQHPKYDVNSLLNCPHDMSHVDERMDHLADAVPEQALVSQTGSMFSNSMSGTSTDGVTLKTTPTIAAYEWKDNQTLPITTAKGKAERVKNSFRSPFAKFMPSGLRGDSQLIRPEASEMWILKASNVPSQAKSATSADVKKRKAESTSVDLDSFEPEYVPPSKRAKGAADSTSALSSSSSSSSSTSKSIFSVPEVSTTAATFTGQARSLFSVPQSAAGSQVENVVEKKIKSLREEANIKKKKKKKALKDKQKRKDEAEKETNCETNLSDKSNNSSSVLPASSSSSSSLSLSTSSPSIATKVTSGVPITGAPQGAIQTNREKKKMGKKNKKLTMEEVEENFSEFDYSAASQAFETSHLLKNDKIVQMPLHDKDDKMIYRWQAHQTSDVNIDIEATPEF</sequence>
<dbReference type="InterPro" id="IPR012337">
    <property type="entry name" value="RNaseH-like_sf"/>
</dbReference>
<dbReference type="SMART" id="SM00341">
    <property type="entry name" value="HRDC"/>
    <property type="match status" value="1"/>
</dbReference>
<comment type="subcellular location">
    <subcellularLocation>
        <location evidence="1">Nucleus</location>
    </subcellularLocation>
</comment>
<organism evidence="6 7">
    <name type="scientific">Elysia marginata</name>
    <dbReference type="NCBI Taxonomy" id="1093978"/>
    <lineage>
        <taxon>Eukaryota</taxon>
        <taxon>Metazoa</taxon>
        <taxon>Spiralia</taxon>
        <taxon>Lophotrochozoa</taxon>
        <taxon>Mollusca</taxon>
        <taxon>Gastropoda</taxon>
        <taxon>Heterobranchia</taxon>
        <taxon>Euthyneura</taxon>
        <taxon>Panpulmonata</taxon>
        <taxon>Sacoglossa</taxon>
        <taxon>Placobranchoidea</taxon>
        <taxon>Plakobranchidae</taxon>
        <taxon>Elysia</taxon>
    </lineage>
</organism>
<comment type="caution">
    <text evidence="6">The sequence shown here is derived from an EMBL/GenBank/DDBJ whole genome shotgun (WGS) entry which is preliminary data.</text>
</comment>
<dbReference type="InterPro" id="IPR045092">
    <property type="entry name" value="Rrp6-like"/>
</dbReference>
<feature type="compositionally biased region" description="Basic and acidic residues" evidence="4">
    <location>
        <begin position="625"/>
        <end position="639"/>
    </location>
</feature>
<dbReference type="GO" id="GO:0071044">
    <property type="term" value="P:histone mRNA catabolic process"/>
    <property type="evidence" value="ECO:0007669"/>
    <property type="project" value="TreeGrafter"/>
</dbReference>
<dbReference type="Gene3D" id="1.10.150.80">
    <property type="entry name" value="HRDC domain"/>
    <property type="match status" value="1"/>
</dbReference>
<name>A0AAV4IY63_9GAST</name>
<dbReference type="PANTHER" id="PTHR12124">
    <property type="entry name" value="POLYMYOSITIS/SCLERODERMA AUTOANTIGEN-RELATED"/>
    <property type="match status" value="1"/>
</dbReference>
<protein>
    <submittedName>
        <fullName evidence="6">Exosome component 10</fullName>
    </submittedName>
</protein>
<dbReference type="Gene3D" id="3.30.420.10">
    <property type="entry name" value="Ribonuclease H-like superfamily/Ribonuclease H"/>
    <property type="match status" value="2"/>
</dbReference>
<feature type="domain" description="HRDC" evidence="5">
    <location>
        <begin position="287"/>
        <end position="367"/>
    </location>
</feature>
<dbReference type="PROSITE" id="PS50967">
    <property type="entry name" value="HRDC"/>
    <property type="match status" value="1"/>
</dbReference>
<evidence type="ECO:0000256" key="3">
    <source>
        <dbReference type="ARBA" id="ARBA00043957"/>
    </source>
</evidence>
<feature type="region of interest" description="Disordered" evidence="4">
    <location>
        <begin position="508"/>
        <end position="567"/>
    </location>
</feature>
<evidence type="ECO:0000313" key="6">
    <source>
        <dbReference type="EMBL" id="GFS15362.1"/>
    </source>
</evidence>
<accession>A0AAV4IY63</accession>
<feature type="region of interest" description="Disordered" evidence="4">
    <location>
        <begin position="610"/>
        <end position="706"/>
    </location>
</feature>
<dbReference type="GO" id="GO:0071051">
    <property type="term" value="P:poly(A)-dependent snoRNA 3'-end processing"/>
    <property type="evidence" value="ECO:0007669"/>
    <property type="project" value="TreeGrafter"/>
</dbReference>
<dbReference type="InterPro" id="IPR002562">
    <property type="entry name" value="3'-5'_exonuclease_dom"/>
</dbReference>
<dbReference type="GO" id="GO:0000175">
    <property type="term" value="F:3'-5'-RNA exonuclease activity"/>
    <property type="evidence" value="ECO:0007669"/>
    <property type="project" value="InterPro"/>
</dbReference>
<dbReference type="GO" id="GO:0071038">
    <property type="term" value="P:TRAMP-dependent tRNA surveillance pathway"/>
    <property type="evidence" value="ECO:0007669"/>
    <property type="project" value="TreeGrafter"/>
</dbReference>
<gene>
    <name evidence="6" type="ORF">ElyMa_003184900</name>
</gene>
<dbReference type="InterPro" id="IPR044876">
    <property type="entry name" value="HRDC_dom_sf"/>
</dbReference>
<proteinExistence type="inferred from homology"/>
<dbReference type="PANTHER" id="PTHR12124:SF47">
    <property type="entry name" value="EXOSOME COMPONENT 10"/>
    <property type="match status" value="1"/>
</dbReference>
<dbReference type="SMART" id="SM00474">
    <property type="entry name" value="35EXOc"/>
    <property type="match status" value="1"/>
</dbReference>
<evidence type="ECO:0000256" key="1">
    <source>
        <dbReference type="ARBA" id="ARBA00004123"/>
    </source>
</evidence>
<dbReference type="InterPro" id="IPR002121">
    <property type="entry name" value="HRDC_dom"/>
</dbReference>
<evidence type="ECO:0000256" key="4">
    <source>
        <dbReference type="SAM" id="MobiDB-lite"/>
    </source>
</evidence>
<dbReference type="GO" id="GO:0071035">
    <property type="term" value="P:nuclear polyadenylation-dependent rRNA catabolic process"/>
    <property type="evidence" value="ECO:0007669"/>
    <property type="project" value="TreeGrafter"/>
</dbReference>
<dbReference type="FunFam" id="1.10.150.80:FF:000001">
    <property type="entry name" value="Putative exosome component 10"/>
    <property type="match status" value="1"/>
</dbReference>
<dbReference type="GO" id="GO:0003727">
    <property type="term" value="F:single-stranded RNA binding"/>
    <property type="evidence" value="ECO:0007669"/>
    <property type="project" value="TreeGrafter"/>
</dbReference>
<dbReference type="Pfam" id="PF01612">
    <property type="entry name" value="DNA_pol_A_exo1"/>
    <property type="match status" value="1"/>
</dbReference>
<dbReference type="GO" id="GO:0071039">
    <property type="term" value="P:nuclear polyadenylation-dependent CUT catabolic process"/>
    <property type="evidence" value="ECO:0007669"/>
    <property type="project" value="TreeGrafter"/>
</dbReference>
<reference evidence="6 7" key="1">
    <citation type="journal article" date="2021" name="Elife">
        <title>Chloroplast acquisition without the gene transfer in kleptoplastic sea slugs, Plakobranchus ocellatus.</title>
        <authorList>
            <person name="Maeda T."/>
            <person name="Takahashi S."/>
            <person name="Yoshida T."/>
            <person name="Shimamura S."/>
            <person name="Takaki Y."/>
            <person name="Nagai Y."/>
            <person name="Toyoda A."/>
            <person name="Suzuki Y."/>
            <person name="Arimoto A."/>
            <person name="Ishii H."/>
            <person name="Satoh N."/>
            <person name="Nishiyama T."/>
            <person name="Hasebe M."/>
            <person name="Maruyama T."/>
            <person name="Minagawa J."/>
            <person name="Obokata J."/>
            <person name="Shigenobu S."/>
        </authorList>
    </citation>
    <scope>NUCLEOTIDE SEQUENCE [LARGE SCALE GENOMIC DNA]</scope>
</reference>
<dbReference type="AlphaFoldDB" id="A0AAV4IY63"/>
<dbReference type="SUPFAM" id="SSF47819">
    <property type="entry name" value="HRDC-like"/>
    <property type="match status" value="1"/>
</dbReference>
<dbReference type="GO" id="GO:0000467">
    <property type="term" value="P:exonucleolytic trimming to generate mature 3'-end of 5.8S rRNA from tricistronic rRNA transcript (SSU-rRNA, 5.8S rRNA, LSU-rRNA)"/>
    <property type="evidence" value="ECO:0007669"/>
    <property type="project" value="InterPro"/>
</dbReference>
<keyword evidence="7" id="KW-1185">Reference proteome</keyword>
<evidence type="ECO:0000313" key="7">
    <source>
        <dbReference type="Proteomes" id="UP000762676"/>
    </source>
</evidence>
<feature type="compositionally biased region" description="Basic residues" evidence="4">
    <location>
        <begin position="697"/>
        <end position="706"/>
    </location>
</feature>
<dbReference type="Proteomes" id="UP000762676">
    <property type="component" value="Unassembled WGS sequence"/>
</dbReference>
<comment type="similarity">
    <text evidence="3">Belongs to the exosome component 10/RRP6 family.</text>
</comment>
<dbReference type="GO" id="GO:0071036">
    <property type="term" value="P:nuclear polyadenylation-dependent snoRNA catabolic process"/>
    <property type="evidence" value="ECO:0007669"/>
    <property type="project" value="TreeGrafter"/>
</dbReference>
<dbReference type="GO" id="GO:0071037">
    <property type="term" value="P:nuclear polyadenylation-dependent snRNA catabolic process"/>
    <property type="evidence" value="ECO:0007669"/>
    <property type="project" value="TreeGrafter"/>
</dbReference>
<dbReference type="SUPFAM" id="SSF53098">
    <property type="entry name" value="Ribonuclease H-like"/>
    <property type="match status" value="1"/>
</dbReference>
<keyword evidence="2" id="KW-0539">Nucleus</keyword>
<feature type="compositionally biased region" description="Low complexity" evidence="4">
    <location>
        <begin position="648"/>
        <end position="673"/>
    </location>
</feature>
<dbReference type="EMBL" id="BMAT01006586">
    <property type="protein sequence ID" value="GFS15362.1"/>
    <property type="molecule type" value="Genomic_DNA"/>
</dbReference>
<dbReference type="GO" id="GO:0000166">
    <property type="term" value="F:nucleotide binding"/>
    <property type="evidence" value="ECO:0007669"/>
    <property type="project" value="InterPro"/>
</dbReference>
<dbReference type="InterPro" id="IPR036397">
    <property type="entry name" value="RNaseH_sf"/>
</dbReference>
<dbReference type="InterPro" id="IPR010997">
    <property type="entry name" value="HRDC-like_sf"/>
</dbReference>
<dbReference type="GO" id="GO:0005730">
    <property type="term" value="C:nucleolus"/>
    <property type="evidence" value="ECO:0007669"/>
    <property type="project" value="TreeGrafter"/>
</dbReference>
<evidence type="ECO:0000256" key="2">
    <source>
        <dbReference type="ARBA" id="ARBA00023242"/>
    </source>
</evidence>
<feature type="compositionally biased region" description="Low complexity" evidence="4">
    <location>
        <begin position="548"/>
        <end position="567"/>
    </location>
</feature>
<dbReference type="GO" id="GO:0000176">
    <property type="term" value="C:nuclear exosome (RNase complex)"/>
    <property type="evidence" value="ECO:0007669"/>
    <property type="project" value="TreeGrafter"/>
</dbReference>
<dbReference type="GO" id="GO:0071040">
    <property type="term" value="P:nuclear polyadenylation-dependent antisense transcript catabolic process"/>
    <property type="evidence" value="ECO:0007669"/>
    <property type="project" value="TreeGrafter"/>
</dbReference>